<organism evidence="2 3">
    <name type="scientific">Canavalia gladiata</name>
    <name type="common">Sword bean</name>
    <name type="synonym">Dolichos gladiatus</name>
    <dbReference type="NCBI Taxonomy" id="3824"/>
    <lineage>
        <taxon>Eukaryota</taxon>
        <taxon>Viridiplantae</taxon>
        <taxon>Streptophyta</taxon>
        <taxon>Embryophyta</taxon>
        <taxon>Tracheophyta</taxon>
        <taxon>Spermatophyta</taxon>
        <taxon>Magnoliopsida</taxon>
        <taxon>eudicotyledons</taxon>
        <taxon>Gunneridae</taxon>
        <taxon>Pentapetalae</taxon>
        <taxon>rosids</taxon>
        <taxon>fabids</taxon>
        <taxon>Fabales</taxon>
        <taxon>Fabaceae</taxon>
        <taxon>Papilionoideae</taxon>
        <taxon>50 kb inversion clade</taxon>
        <taxon>NPAAA clade</taxon>
        <taxon>indigoferoid/millettioid clade</taxon>
        <taxon>Phaseoleae</taxon>
        <taxon>Canavalia</taxon>
    </lineage>
</organism>
<dbReference type="Proteomes" id="UP001367508">
    <property type="component" value="Unassembled WGS sequence"/>
</dbReference>
<protein>
    <submittedName>
        <fullName evidence="2">Uncharacterized protein</fullName>
    </submittedName>
</protein>
<evidence type="ECO:0000256" key="1">
    <source>
        <dbReference type="SAM" id="Phobius"/>
    </source>
</evidence>
<accession>A0AAN9PPF7</accession>
<dbReference type="EMBL" id="JAYMYQ010000011">
    <property type="protein sequence ID" value="KAK7305571.1"/>
    <property type="molecule type" value="Genomic_DNA"/>
</dbReference>
<feature type="transmembrane region" description="Helical" evidence="1">
    <location>
        <begin position="17"/>
        <end position="36"/>
    </location>
</feature>
<name>A0AAN9PPF7_CANGL</name>
<proteinExistence type="predicted"/>
<evidence type="ECO:0000313" key="2">
    <source>
        <dbReference type="EMBL" id="KAK7305571.1"/>
    </source>
</evidence>
<keyword evidence="1" id="KW-1133">Transmembrane helix</keyword>
<evidence type="ECO:0000313" key="3">
    <source>
        <dbReference type="Proteomes" id="UP001367508"/>
    </source>
</evidence>
<keyword evidence="1" id="KW-0812">Transmembrane</keyword>
<keyword evidence="3" id="KW-1185">Reference proteome</keyword>
<reference evidence="2 3" key="1">
    <citation type="submission" date="2024-01" db="EMBL/GenBank/DDBJ databases">
        <title>The genomes of 5 underutilized Papilionoideae crops provide insights into root nodulation and disease resistanc.</title>
        <authorList>
            <person name="Jiang F."/>
        </authorList>
    </citation>
    <scope>NUCLEOTIDE SEQUENCE [LARGE SCALE GENOMIC DNA]</scope>
    <source>
        <strain evidence="2">LVBAO_FW01</strain>
        <tissue evidence="2">Leaves</tissue>
    </source>
</reference>
<comment type="caution">
    <text evidence="2">The sequence shown here is derived from an EMBL/GenBank/DDBJ whole genome shotgun (WGS) entry which is preliminary data.</text>
</comment>
<sequence>MEELLRYLKLGSLFTPFLYHIVSFAHLTMIMSLFLVEAVDLGSLCRCNGEEVQTQKRGMSLLVKNWHYARVSRKLEQLWETSNVTCQYQVLDLARPIIRKDAWRS</sequence>
<dbReference type="AlphaFoldDB" id="A0AAN9PPF7"/>
<keyword evidence="1" id="KW-0472">Membrane</keyword>
<gene>
    <name evidence="2" type="ORF">VNO77_43477</name>
</gene>